<reference evidence="2 3" key="1">
    <citation type="journal article" date="2023" name="Plants (Basel)">
        <title>Bridging the Gap: Combining Genomics and Transcriptomics Approaches to Understand Stylosanthes scabra, an Orphan Legume from the Brazilian Caatinga.</title>
        <authorList>
            <person name="Ferreira-Neto J.R.C."/>
            <person name="da Silva M.D."/>
            <person name="Binneck E."/>
            <person name="de Melo N.F."/>
            <person name="da Silva R.H."/>
            <person name="de Melo A.L.T.M."/>
            <person name="Pandolfi V."/>
            <person name="Bustamante F.O."/>
            <person name="Brasileiro-Vidal A.C."/>
            <person name="Benko-Iseppon A.M."/>
        </authorList>
    </citation>
    <scope>NUCLEOTIDE SEQUENCE [LARGE SCALE GENOMIC DNA]</scope>
    <source>
        <tissue evidence="2">Leaves</tissue>
    </source>
</reference>
<accession>A0ABU6Z6D0</accession>
<comment type="caution">
    <text evidence="2">The sequence shown here is derived from an EMBL/GenBank/DDBJ whole genome shotgun (WGS) entry which is preliminary data.</text>
</comment>
<keyword evidence="3" id="KW-1185">Reference proteome</keyword>
<organism evidence="2 3">
    <name type="scientific">Stylosanthes scabra</name>
    <dbReference type="NCBI Taxonomy" id="79078"/>
    <lineage>
        <taxon>Eukaryota</taxon>
        <taxon>Viridiplantae</taxon>
        <taxon>Streptophyta</taxon>
        <taxon>Embryophyta</taxon>
        <taxon>Tracheophyta</taxon>
        <taxon>Spermatophyta</taxon>
        <taxon>Magnoliopsida</taxon>
        <taxon>eudicotyledons</taxon>
        <taxon>Gunneridae</taxon>
        <taxon>Pentapetalae</taxon>
        <taxon>rosids</taxon>
        <taxon>fabids</taxon>
        <taxon>Fabales</taxon>
        <taxon>Fabaceae</taxon>
        <taxon>Papilionoideae</taxon>
        <taxon>50 kb inversion clade</taxon>
        <taxon>dalbergioids sensu lato</taxon>
        <taxon>Dalbergieae</taxon>
        <taxon>Pterocarpus clade</taxon>
        <taxon>Stylosanthes</taxon>
    </lineage>
</organism>
<evidence type="ECO:0000313" key="2">
    <source>
        <dbReference type="EMBL" id="MED6217154.1"/>
    </source>
</evidence>
<gene>
    <name evidence="2" type="ORF">PIB30_015052</name>
</gene>
<dbReference type="Proteomes" id="UP001341840">
    <property type="component" value="Unassembled WGS sequence"/>
</dbReference>
<keyword evidence="1" id="KW-0732">Signal</keyword>
<feature type="chain" id="PRO_5047495729" description="Secreted protein" evidence="1">
    <location>
        <begin position="38"/>
        <end position="88"/>
    </location>
</feature>
<evidence type="ECO:0008006" key="4">
    <source>
        <dbReference type="Google" id="ProtNLM"/>
    </source>
</evidence>
<feature type="signal peptide" evidence="1">
    <location>
        <begin position="1"/>
        <end position="37"/>
    </location>
</feature>
<protein>
    <recommendedName>
        <fullName evidence="4">Secreted protein</fullName>
    </recommendedName>
</protein>
<name>A0ABU6Z6D0_9FABA</name>
<dbReference type="EMBL" id="JASCZI010271901">
    <property type="protein sequence ID" value="MED6217154.1"/>
    <property type="molecule type" value="Genomic_DNA"/>
</dbReference>
<evidence type="ECO:0000256" key="1">
    <source>
        <dbReference type="SAM" id="SignalP"/>
    </source>
</evidence>
<evidence type="ECO:0000313" key="3">
    <source>
        <dbReference type="Proteomes" id="UP001341840"/>
    </source>
</evidence>
<sequence length="88" mass="10016">MSALARRRSSRRRSPWWRSSSRALALLLAVCSTSTTAHRSRRKAQFSPSLTPINHLSATIVLAVTPSSSVRLHHRYRDSESEENEEEK</sequence>
<proteinExistence type="predicted"/>